<dbReference type="Proteomes" id="UP001152798">
    <property type="component" value="Chromosome 2"/>
</dbReference>
<sequence>MEGRIPAKIQSYGEKYYPPCELQPGFDPNITQRKLGCGPEVVGNVQALGVVADSVIIGQIVSGAAPQESSSRLRLIVGREAGKCIEAHSPPAPCFHPRV</sequence>
<proteinExistence type="predicted"/>
<name>A0A9P0EFI7_NEZVI</name>
<evidence type="ECO:0000313" key="1">
    <source>
        <dbReference type="EMBL" id="CAH1392856.1"/>
    </source>
</evidence>
<evidence type="ECO:0000313" key="2">
    <source>
        <dbReference type="Proteomes" id="UP001152798"/>
    </source>
</evidence>
<gene>
    <name evidence="1" type="ORF">NEZAVI_LOCUS3612</name>
</gene>
<organism evidence="1 2">
    <name type="scientific">Nezara viridula</name>
    <name type="common">Southern green stink bug</name>
    <name type="synonym">Cimex viridulus</name>
    <dbReference type="NCBI Taxonomy" id="85310"/>
    <lineage>
        <taxon>Eukaryota</taxon>
        <taxon>Metazoa</taxon>
        <taxon>Ecdysozoa</taxon>
        <taxon>Arthropoda</taxon>
        <taxon>Hexapoda</taxon>
        <taxon>Insecta</taxon>
        <taxon>Pterygota</taxon>
        <taxon>Neoptera</taxon>
        <taxon>Paraneoptera</taxon>
        <taxon>Hemiptera</taxon>
        <taxon>Heteroptera</taxon>
        <taxon>Panheteroptera</taxon>
        <taxon>Pentatomomorpha</taxon>
        <taxon>Pentatomoidea</taxon>
        <taxon>Pentatomidae</taxon>
        <taxon>Pentatominae</taxon>
        <taxon>Nezara</taxon>
    </lineage>
</organism>
<dbReference type="EMBL" id="OV725078">
    <property type="protein sequence ID" value="CAH1392856.1"/>
    <property type="molecule type" value="Genomic_DNA"/>
</dbReference>
<reference evidence="1" key="1">
    <citation type="submission" date="2022-01" db="EMBL/GenBank/DDBJ databases">
        <authorList>
            <person name="King R."/>
        </authorList>
    </citation>
    <scope>NUCLEOTIDE SEQUENCE</scope>
</reference>
<accession>A0A9P0EFI7</accession>
<keyword evidence="2" id="KW-1185">Reference proteome</keyword>
<dbReference type="AlphaFoldDB" id="A0A9P0EFI7"/>
<protein>
    <submittedName>
        <fullName evidence="1">Uncharacterized protein</fullName>
    </submittedName>
</protein>